<feature type="domain" description="Formyl transferase N-terminal" evidence="5">
    <location>
        <begin position="36"/>
        <end position="180"/>
    </location>
</feature>
<dbReference type="InterPro" id="IPR002376">
    <property type="entry name" value="Formyl_transf_N"/>
</dbReference>
<dbReference type="Proteomes" id="UP000297295">
    <property type="component" value="Unassembled WGS sequence"/>
</dbReference>
<dbReference type="SUPFAM" id="SSF53328">
    <property type="entry name" value="Formyltransferase"/>
    <property type="match status" value="1"/>
</dbReference>
<evidence type="ECO:0000256" key="4">
    <source>
        <dbReference type="ARBA" id="ARBA00022917"/>
    </source>
</evidence>
<gene>
    <name evidence="7" type="ORF">CUN85_01470</name>
</gene>
<evidence type="ECO:0000256" key="1">
    <source>
        <dbReference type="ARBA" id="ARBA00010699"/>
    </source>
</evidence>
<evidence type="ECO:0000313" key="8">
    <source>
        <dbReference type="Proteomes" id="UP000297295"/>
    </source>
</evidence>
<dbReference type="PANTHER" id="PTHR11138">
    <property type="entry name" value="METHIONYL-TRNA FORMYLTRANSFERASE"/>
    <property type="match status" value="1"/>
</dbReference>
<organism evidence="7 8">
    <name type="scientific">Methanolobus halotolerans</name>
    <dbReference type="NCBI Taxonomy" id="2052935"/>
    <lineage>
        <taxon>Archaea</taxon>
        <taxon>Methanobacteriati</taxon>
        <taxon>Methanobacteriota</taxon>
        <taxon>Stenosarchaea group</taxon>
        <taxon>Methanomicrobia</taxon>
        <taxon>Methanosarcinales</taxon>
        <taxon>Methanosarcinaceae</taxon>
        <taxon>Methanolobus</taxon>
    </lineage>
</organism>
<dbReference type="Pfam" id="PF02911">
    <property type="entry name" value="Formyl_trans_C"/>
    <property type="match status" value="1"/>
</dbReference>
<keyword evidence="3 7" id="KW-0808">Transferase</keyword>
<dbReference type="Gene3D" id="3.40.50.12230">
    <property type="match status" value="1"/>
</dbReference>
<dbReference type="EMBL" id="PGGK01000001">
    <property type="protein sequence ID" value="TGC11563.1"/>
    <property type="molecule type" value="Genomic_DNA"/>
</dbReference>
<dbReference type="GO" id="GO:0004479">
    <property type="term" value="F:methionyl-tRNA formyltransferase activity"/>
    <property type="evidence" value="ECO:0007669"/>
    <property type="project" value="UniProtKB-EC"/>
</dbReference>
<dbReference type="AlphaFoldDB" id="A0A4E0R2D9"/>
<dbReference type="InterPro" id="IPR036477">
    <property type="entry name" value="Formyl_transf_N_sf"/>
</dbReference>
<evidence type="ECO:0000313" key="7">
    <source>
        <dbReference type="EMBL" id="TGC11563.1"/>
    </source>
</evidence>
<reference evidence="7 8" key="1">
    <citation type="submission" date="2017-11" db="EMBL/GenBank/DDBJ databases">
        <title>Isolation and Characterization of Methanogenic Archaea from Saline Meromictic Lake at Siberia.</title>
        <authorList>
            <person name="Shen Y."/>
            <person name="Huang H.-H."/>
            <person name="Lai M.-C."/>
            <person name="Chen S.-C."/>
        </authorList>
    </citation>
    <scope>NUCLEOTIDE SEQUENCE [LARGE SCALE GENOMIC DNA]</scope>
    <source>
        <strain evidence="7 8">SY-01</strain>
    </source>
</reference>
<keyword evidence="4" id="KW-0648">Protein biosynthesis</keyword>
<dbReference type="CDD" id="cd08702">
    <property type="entry name" value="Arna_FMT_C"/>
    <property type="match status" value="1"/>
</dbReference>
<feature type="domain" description="Formyl transferase C-terminal" evidence="6">
    <location>
        <begin position="214"/>
        <end position="295"/>
    </location>
</feature>
<comment type="caution">
    <text evidence="7">The sequence shown here is derived from an EMBL/GenBank/DDBJ whole genome shotgun (WGS) entry which is preliminary data.</text>
</comment>
<dbReference type="SUPFAM" id="SSF50486">
    <property type="entry name" value="FMT C-terminal domain-like"/>
    <property type="match status" value="1"/>
</dbReference>
<dbReference type="InterPro" id="IPR001555">
    <property type="entry name" value="GART_AS"/>
</dbReference>
<comment type="similarity">
    <text evidence="1">Belongs to the Fmt family.</text>
</comment>
<dbReference type="InterPro" id="IPR005793">
    <property type="entry name" value="Formyl_trans_C"/>
</dbReference>
<accession>A0A4E0R2D9</accession>
<protein>
    <recommendedName>
        <fullName evidence="2">methionyl-tRNA formyltransferase</fullName>
        <ecNumber evidence="2">2.1.2.9</ecNumber>
    </recommendedName>
</protein>
<name>A0A4E0R2D9_9EURY</name>
<evidence type="ECO:0000256" key="2">
    <source>
        <dbReference type="ARBA" id="ARBA00012261"/>
    </source>
</evidence>
<dbReference type="EC" id="2.1.2.9" evidence="2"/>
<proteinExistence type="inferred from homology"/>
<dbReference type="CDD" id="cd08646">
    <property type="entry name" value="FMT_core_Met-tRNA-FMT_N"/>
    <property type="match status" value="1"/>
</dbReference>
<dbReference type="InterPro" id="IPR041711">
    <property type="entry name" value="Met-tRNA-FMT_N"/>
</dbReference>
<dbReference type="PANTHER" id="PTHR11138:SF5">
    <property type="entry name" value="METHIONYL-TRNA FORMYLTRANSFERASE, MITOCHONDRIAL"/>
    <property type="match status" value="1"/>
</dbReference>
<dbReference type="Pfam" id="PF00551">
    <property type="entry name" value="Formyl_trans_N"/>
    <property type="match status" value="1"/>
</dbReference>
<evidence type="ECO:0000259" key="6">
    <source>
        <dbReference type="Pfam" id="PF02911"/>
    </source>
</evidence>
<dbReference type="GO" id="GO:0005829">
    <property type="term" value="C:cytosol"/>
    <property type="evidence" value="ECO:0007669"/>
    <property type="project" value="TreeGrafter"/>
</dbReference>
<evidence type="ECO:0000256" key="3">
    <source>
        <dbReference type="ARBA" id="ARBA00022679"/>
    </source>
</evidence>
<dbReference type="InterPro" id="IPR011034">
    <property type="entry name" value="Formyl_transferase-like_C_sf"/>
</dbReference>
<evidence type="ECO:0000259" key="5">
    <source>
        <dbReference type="Pfam" id="PF00551"/>
    </source>
</evidence>
<dbReference type="PROSITE" id="PS00373">
    <property type="entry name" value="GART"/>
    <property type="match status" value="1"/>
</dbReference>
<keyword evidence="8" id="KW-1185">Reference proteome</keyword>
<sequence length="314" mass="35640">MHCSMVTGLIEMSVFPLSVVFFGNNLEVLECLDSVSNIVAVFTRPDDGSNENVNSIKKFSAFSGIPVFQPSKKELYDHADFLQKADPDIIIVCGYKFIIPKEIFSIPRNGTINIHPSMLPRYRGQHVINWAIVNGELETGVTLHFMEETLDTGDIIVQKSVPICFEDTAKELHDRIYKEACCLLKELLKYYNKQDKLQGKKQDSSVATFFKPRKPEDGHIDWSKSSVEIYNLIRALSKPWPGAFSYFKNHKVVIWKAHIEPDLSEISHGKLINVDDDYISVSTIDGQIIITEYEIISADKTIKSILLKNGDFFT</sequence>